<accession>A0A9P4RAD0</accession>
<name>A0A9P4RAD0_9PLEO</name>
<keyword evidence="2" id="KW-1185">Reference proteome</keyword>
<evidence type="ECO:0000313" key="1">
    <source>
        <dbReference type="EMBL" id="KAF2739826.1"/>
    </source>
</evidence>
<gene>
    <name evidence="1" type="ORF">EJ04DRAFT_508285</name>
</gene>
<dbReference type="AlphaFoldDB" id="A0A9P4RAD0"/>
<protein>
    <submittedName>
        <fullName evidence="1">Uncharacterized protein</fullName>
    </submittedName>
</protein>
<evidence type="ECO:0000313" key="2">
    <source>
        <dbReference type="Proteomes" id="UP000799444"/>
    </source>
</evidence>
<dbReference type="EMBL" id="ML996102">
    <property type="protein sequence ID" value="KAF2739826.1"/>
    <property type="molecule type" value="Genomic_DNA"/>
</dbReference>
<proteinExistence type="predicted"/>
<sequence length="128" mass="14580">MSRSFRVYRTSFYFHPHHPDALTPTRRMQHALHMKRLATHHHHHQLVPSLEYSRLVLRNVLSWPIPVPVAPYRAITDDLCVKASETARMDRSAGMWGTGREGCVLRTRGFRVACSLAWCVALGMGSGC</sequence>
<organism evidence="1 2">
    <name type="scientific">Polyplosphaeria fusca</name>
    <dbReference type="NCBI Taxonomy" id="682080"/>
    <lineage>
        <taxon>Eukaryota</taxon>
        <taxon>Fungi</taxon>
        <taxon>Dikarya</taxon>
        <taxon>Ascomycota</taxon>
        <taxon>Pezizomycotina</taxon>
        <taxon>Dothideomycetes</taxon>
        <taxon>Pleosporomycetidae</taxon>
        <taxon>Pleosporales</taxon>
        <taxon>Tetraplosphaeriaceae</taxon>
        <taxon>Polyplosphaeria</taxon>
    </lineage>
</organism>
<reference evidence="1" key="1">
    <citation type="journal article" date="2020" name="Stud. Mycol.">
        <title>101 Dothideomycetes genomes: a test case for predicting lifestyles and emergence of pathogens.</title>
        <authorList>
            <person name="Haridas S."/>
            <person name="Albert R."/>
            <person name="Binder M."/>
            <person name="Bloem J."/>
            <person name="Labutti K."/>
            <person name="Salamov A."/>
            <person name="Andreopoulos B."/>
            <person name="Baker S."/>
            <person name="Barry K."/>
            <person name="Bills G."/>
            <person name="Bluhm B."/>
            <person name="Cannon C."/>
            <person name="Castanera R."/>
            <person name="Culley D."/>
            <person name="Daum C."/>
            <person name="Ezra D."/>
            <person name="Gonzalez J."/>
            <person name="Henrissat B."/>
            <person name="Kuo A."/>
            <person name="Liang C."/>
            <person name="Lipzen A."/>
            <person name="Lutzoni F."/>
            <person name="Magnuson J."/>
            <person name="Mondo S."/>
            <person name="Nolan M."/>
            <person name="Ohm R."/>
            <person name="Pangilinan J."/>
            <person name="Park H.-J."/>
            <person name="Ramirez L."/>
            <person name="Alfaro M."/>
            <person name="Sun H."/>
            <person name="Tritt A."/>
            <person name="Yoshinaga Y."/>
            <person name="Zwiers L.-H."/>
            <person name="Turgeon B."/>
            <person name="Goodwin S."/>
            <person name="Spatafora J."/>
            <person name="Crous P."/>
            <person name="Grigoriev I."/>
        </authorList>
    </citation>
    <scope>NUCLEOTIDE SEQUENCE</scope>
    <source>
        <strain evidence="1">CBS 125425</strain>
    </source>
</reference>
<comment type="caution">
    <text evidence="1">The sequence shown here is derived from an EMBL/GenBank/DDBJ whole genome shotgun (WGS) entry which is preliminary data.</text>
</comment>
<dbReference type="Proteomes" id="UP000799444">
    <property type="component" value="Unassembled WGS sequence"/>
</dbReference>